<evidence type="ECO:0000256" key="2">
    <source>
        <dbReference type="SAM" id="Phobius"/>
    </source>
</evidence>
<keyword evidence="2" id="KW-0472">Membrane</keyword>
<sequence length="418" mass="44490">MSDGWVEIARWGIPAAVVFGATALAVVLATWLIRRSRRSPRARAAADAQRADTGVALVALDDAVEELDLEVALSGALYDGGAPASLRRALLLARHTRDDAFALLRGLEPDAHPTEIARVARLLRGRIDAAAAQIAAARSEHSAWMGAHRSAASQVEDARARLDAFRAELGDPEALLSDLGGRVDASEIDAAKRAAADATRLLAEAESRLTDAAERAADPTRSALPVLAAAERLLRQAQESARILEEQHRLVTDAERAVDDEVEAAREALRQAERVRADLEPEEADRLGTAIREVTAAIDAVEPEARRRPTHAVTMIARARDRLDLALGDARTAQQRLRGARTALPGTLAAARAAVARAETAASHANADARVRLSSAQAELAAARSAQDPVTALDGARRALRHAEDAIALADYDRSTGR</sequence>
<keyword evidence="2" id="KW-0812">Transmembrane</keyword>
<protein>
    <recommendedName>
        <fullName evidence="5">TPM domain-containing protein</fullName>
    </recommendedName>
</protein>
<dbReference type="AlphaFoldDB" id="A0AAJ6B4X5"/>
<accession>A0AAJ6B4X5</accession>
<keyword evidence="2" id="KW-1133">Transmembrane helix</keyword>
<feature type="transmembrane region" description="Helical" evidence="2">
    <location>
        <begin position="12"/>
        <end position="33"/>
    </location>
</feature>
<name>A0AAJ6B4X5_9MICO</name>
<evidence type="ECO:0000313" key="3">
    <source>
        <dbReference type="EMBL" id="WEK13221.1"/>
    </source>
</evidence>
<dbReference type="EMBL" id="CP119321">
    <property type="protein sequence ID" value="WEK13221.1"/>
    <property type="molecule type" value="Genomic_DNA"/>
</dbReference>
<gene>
    <name evidence="3" type="ORF">P0Y48_12280</name>
</gene>
<reference evidence="3" key="1">
    <citation type="submission" date="2023-03" db="EMBL/GenBank/DDBJ databases">
        <title>Andean soil-derived lignocellulolytic bacterial consortium as a source of novel taxa and putative plastic-active enzymes.</title>
        <authorList>
            <person name="Diaz-Garcia L."/>
            <person name="Chuvochina M."/>
            <person name="Feuerriegel G."/>
            <person name="Bunk B."/>
            <person name="Sproer C."/>
            <person name="Streit W.R."/>
            <person name="Rodriguez L.M."/>
            <person name="Overmann J."/>
            <person name="Jimenez D.J."/>
        </authorList>
    </citation>
    <scope>NUCLEOTIDE SEQUENCE</scope>
    <source>
        <strain evidence="3">MAG 4610</strain>
    </source>
</reference>
<evidence type="ECO:0000313" key="4">
    <source>
        <dbReference type="Proteomes" id="UP001213972"/>
    </source>
</evidence>
<proteinExistence type="predicted"/>
<feature type="coiled-coil region" evidence="1">
    <location>
        <begin position="148"/>
        <end position="275"/>
    </location>
</feature>
<dbReference type="Proteomes" id="UP001213972">
    <property type="component" value="Chromosome"/>
</dbReference>
<organism evidence="3 4">
    <name type="scientific">Candidatus Microbacterium phytovorans</name>
    <dbReference type="NCBI Taxonomy" id="3121374"/>
    <lineage>
        <taxon>Bacteria</taxon>
        <taxon>Bacillati</taxon>
        <taxon>Actinomycetota</taxon>
        <taxon>Actinomycetes</taxon>
        <taxon>Micrococcales</taxon>
        <taxon>Microbacteriaceae</taxon>
        <taxon>Microbacterium</taxon>
    </lineage>
</organism>
<evidence type="ECO:0008006" key="5">
    <source>
        <dbReference type="Google" id="ProtNLM"/>
    </source>
</evidence>
<keyword evidence="1" id="KW-0175">Coiled coil</keyword>
<evidence type="ECO:0000256" key="1">
    <source>
        <dbReference type="SAM" id="Coils"/>
    </source>
</evidence>